<keyword evidence="3 10" id="KW-0285">Flavoprotein</keyword>
<dbReference type="GO" id="GO:0016740">
    <property type="term" value="F:transferase activity"/>
    <property type="evidence" value="ECO:0007669"/>
    <property type="project" value="UniProtKB-UniRule"/>
</dbReference>
<dbReference type="Proteomes" id="UP000184406">
    <property type="component" value="Unassembled WGS sequence"/>
</dbReference>
<dbReference type="InterPro" id="IPR024932">
    <property type="entry name" value="ApbE"/>
</dbReference>
<dbReference type="PANTHER" id="PTHR30040">
    <property type="entry name" value="THIAMINE BIOSYNTHESIS LIPOPROTEIN APBE"/>
    <property type="match status" value="1"/>
</dbReference>
<keyword evidence="12" id="KW-0449">Lipoprotein</keyword>
<dbReference type="PANTHER" id="PTHR30040:SF2">
    <property type="entry name" value="FAD:PROTEIN FMN TRANSFERASE"/>
    <property type="match status" value="1"/>
</dbReference>
<proteinExistence type="inferred from homology"/>
<dbReference type="GO" id="GO:0046872">
    <property type="term" value="F:metal ion binding"/>
    <property type="evidence" value="ECO:0007669"/>
    <property type="project" value="UniProtKB-UniRule"/>
</dbReference>
<dbReference type="Gene3D" id="3.10.520.10">
    <property type="entry name" value="ApbE-like domains"/>
    <property type="match status" value="1"/>
</dbReference>
<dbReference type="Pfam" id="PF02424">
    <property type="entry name" value="ApbE"/>
    <property type="match status" value="1"/>
</dbReference>
<evidence type="ECO:0000256" key="10">
    <source>
        <dbReference type="PIRNR" id="PIRNR006268"/>
    </source>
</evidence>
<evidence type="ECO:0000256" key="4">
    <source>
        <dbReference type="ARBA" id="ARBA00022679"/>
    </source>
</evidence>
<keyword evidence="5 10" id="KW-0479">Metal-binding</keyword>
<comment type="cofactor">
    <cofactor evidence="11">
        <name>Mg(2+)</name>
        <dbReference type="ChEBI" id="CHEBI:18420"/>
    </cofactor>
    <cofactor evidence="11">
        <name>Mn(2+)</name>
        <dbReference type="ChEBI" id="CHEBI:29035"/>
    </cofactor>
    <text evidence="11">Magnesium. Can also use manganese.</text>
</comment>
<gene>
    <name evidence="12" type="ORF">SAMN03080594_1011114</name>
</gene>
<dbReference type="SUPFAM" id="SSF143631">
    <property type="entry name" value="ApbE-like"/>
    <property type="match status" value="1"/>
</dbReference>
<feature type="binding site" evidence="11">
    <location>
        <position position="285"/>
    </location>
    <ligand>
        <name>Mg(2+)</name>
        <dbReference type="ChEBI" id="CHEBI:18420"/>
    </ligand>
</feature>
<evidence type="ECO:0000256" key="3">
    <source>
        <dbReference type="ARBA" id="ARBA00022630"/>
    </source>
</evidence>
<comment type="similarity">
    <text evidence="10">Belongs to the ApbE family.</text>
</comment>
<dbReference type="EC" id="2.7.1.180" evidence="1 10"/>
<reference evidence="13" key="1">
    <citation type="submission" date="2016-11" db="EMBL/GenBank/DDBJ databases">
        <authorList>
            <person name="Varghese N."/>
            <person name="Submissions S."/>
        </authorList>
    </citation>
    <scope>NUCLEOTIDE SEQUENCE [LARGE SCALE GENOMIC DNA]</scope>
    <source>
        <strain evidence="13">DSM 17539</strain>
    </source>
</reference>
<keyword evidence="4 10" id="KW-0808">Transferase</keyword>
<dbReference type="InterPro" id="IPR003374">
    <property type="entry name" value="ApbE-like_sf"/>
</dbReference>
<dbReference type="PIRSF" id="PIRSF006268">
    <property type="entry name" value="ApbE"/>
    <property type="match status" value="1"/>
</dbReference>
<feature type="binding site" evidence="11">
    <location>
        <position position="172"/>
    </location>
    <ligand>
        <name>Mg(2+)</name>
        <dbReference type="ChEBI" id="CHEBI:18420"/>
    </ligand>
</feature>
<evidence type="ECO:0000313" key="13">
    <source>
        <dbReference type="Proteomes" id="UP000184406"/>
    </source>
</evidence>
<evidence type="ECO:0000256" key="11">
    <source>
        <dbReference type="PIRSR" id="PIRSR006268-2"/>
    </source>
</evidence>
<evidence type="ECO:0000256" key="7">
    <source>
        <dbReference type="ARBA" id="ARBA00022842"/>
    </source>
</evidence>
<keyword evidence="7 10" id="KW-0460">Magnesium</keyword>
<feature type="binding site" evidence="11">
    <location>
        <position position="289"/>
    </location>
    <ligand>
        <name>Mg(2+)</name>
        <dbReference type="ChEBI" id="CHEBI:18420"/>
    </ligand>
</feature>
<evidence type="ECO:0000256" key="8">
    <source>
        <dbReference type="ARBA" id="ARBA00031306"/>
    </source>
</evidence>
<name>A0A1M4VVN6_9FLAO</name>
<keyword evidence="13" id="KW-1185">Reference proteome</keyword>
<protein>
    <recommendedName>
        <fullName evidence="2 10">FAD:protein FMN transferase</fullName>
        <ecNumber evidence="1 10">2.7.1.180</ecNumber>
    </recommendedName>
    <alternativeName>
        <fullName evidence="8 10">Flavin transferase</fullName>
    </alternativeName>
</protein>
<evidence type="ECO:0000256" key="2">
    <source>
        <dbReference type="ARBA" id="ARBA00016337"/>
    </source>
</evidence>
<accession>A0A1M4VVN6</accession>
<comment type="catalytic activity">
    <reaction evidence="9 10">
        <text>L-threonyl-[protein] + FAD = FMN-L-threonyl-[protein] + AMP + H(+)</text>
        <dbReference type="Rhea" id="RHEA:36847"/>
        <dbReference type="Rhea" id="RHEA-COMP:11060"/>
        <dbReference type="Rhea" id="RHEA-COMP:11061"/>
        <dbReference type="ChEBI" id="CHEBI:15378"/>
        <dbReference type="ChEBI" id="CHEBI:30013"/>
        <dbReference type="ChEBI" id="CHEBI:57692"/>
        <dbReference type="ChEBI" id="CHEBI:74257"/>
        <dbReference type="ChEBI" id="CHEBI:456215"/>
        <dbReference type="EC" id="2.7.1.180"/>
    </reaction>
</comment>
<dbReference type="EMBL" id="FQUX01000001">
    <property type="protein sequence ID" value="SHE73029.1"/>
    <property type="molecule type" value="Genomic_DNA"/>
</dbReference>
<organism evidence="12 13">
    <name type="scientific">Arenibacter palladensis</name>
    <dbReference type="NCBI Taxonomy" id="237373"/>
    <lineage>
        <taxon>Bacteria</taxon>
        <taxon>Pseudomonadati</taxon>
        <taxon>Bacteroidota</taxon>
        <taxon>Flavobacteriia</taxon>
        <taxon>Flavobacteriales</taxon>
        <taxon>Flavobacteriaceae</taxon>
        <taxon>Arenibacter</taxon>
    </lineage>
</organism>
<sequence length="336" mass="37234">MYMTCRIPIVILLVVFHSLSIAQKRYEYTHQQMGTQIGLVFYDNNEDMARADSIAQLVFNRIDALNNTLSNYLPQSEINKLCNSSNINVAVSDDLFRLLQISGDFSVDTNGAFDITLGPLIELWKKARKNRQVPSTAEIRTTQQRTGHGNLEFPMVNVVRLTQEGMQLDVGGIGKGFAADEAISLLKRNGINAALVDMGGDVTVSEAPPNKEFWTLGFGYFDKNGREVFQKVKLKNRAVATSGDLFQYAVIDGKRYSHIINPKNGMALSNNIQVSVIAPNGAMADAYASALSVLGIEEGRKIVEETTDLEVFMVEDVPGSYQQWNSSGFLKYIVED</sequence>
<dbReference type="OrthoDB" id="9778595at2"/>
<evidence type="ECO:0000313" key="12">
    <source>
        <dbReference type="EMBL" id="SHE73029.1"/>
    </source>
</evidence>
<evidence type="ECO:0000256" key="9">
    <source>
        <dbReference type="ARBA" id="ARBA00048540"/>
    </source>
</evidence>
<evidence type="ECO:0000256" key="5">
    <source>
        <dbReference type="ARBA" id="ARBA00022723"/>
    </source>
</evidence>
<evidence type="ECO:0000256" key="6">
    <source>
        <dbReference type="ARBA" id="ARBA00022827"/>
    </source>
</evidence>
<dbReference type="AlphaFoldDB" id="A0A1M4VVN6"/>
<keyword evidence="6 10" id="KW-0274">FAD</keyword>
<evidence type="ECO:0000256" key="1">
    <source>
        <dbReference type="ARBA" id="ARBA00011955"/>
    </source>
</evidence>